<dbReference type="Pfam" id="PF03127">
    <property type="entry name" value="GAT"/>
    <property type="match status" value="1"/>
</dbReference>
<dbReference type="SUPFAM" id="SSF49348">
    <property type="entry name" value="Clathrin adaptor appendage domain"/>
    <property type="match status" value="1"/>
</dbReference>
<evidence type="ECO:0000256" key="3">
    <source>
        <dbReference type="ARBA" id="ARBA00022927"/>
    </source>
</evidence>
<dbReference type="InterPro" id="IPR052653">
    <property type="entry name" value="ARF-binding"/>
</dbReference>
<reference evidence="11 12" key="3">
    <citation type="journal article" date="2015" name="Genome Announc.">
        <title>Draft Genome Sequence of the Archiascomycetous Yeast Saitoella complicata.</title>
        <authorList>
            <person name="Yamauchi K."/>
            <person name="Kondo S."/>
            <person name="Hamamoto M."/>
            <person name="Takahashi Y."/>
            <person name="Ogura Y."/>
            <person name="Hayashi T."/>
            <person name="Nishida H."/>
        </authorList>
    </citation>
    <scope>NUCLEOTIDE SEQUENCE [LARGE SCALE GENOMIC DNA]</scope>
    <source>
        <strain evidence="11 12">NRRL Y-17804</strain>
    </source>
</reference>
<feature type="domain" description="GAT" evidence="10">
    <location>
        <begin position="1294"/>
        <end position="1419"/>
    </location>
</feature>
<keyword evidence="2" id="KW-0813">Transport</keyword>
<dbReference type="Pfam" id="PF08596">
    <property type="entry name" value="Lgl_C"/>
    <property type="match status" value="1"/>
</dbReference>
<dbReference type="GO" id="GO:0043328">
    <property type="term" value="P:protein transport to vacuole involved in ubiquitin-dependent protein catabolic process via the multivesicular body sorting pathway"/>
    <property type="evidence" value="ECO:0007669"/>
    <property type="project" value="TreeGrafter"/>
</dbReference>
<accession>A0A0E9N9M8</accession>
<dbReference type="SUPFAM" id="SSF89009">
    <property type="entry name" value="GAT-like domain"/>
    <property type="match status" value="1"/>
</dbReference>
<reference evidence="11 12" key="2">
    <citation type="journal article" date="2014" name="J. Gen. Appl. Microbiol.">
        <title>The early diverging ascomycetous budding yeast Saitoella complicata has three histone deacetylases belonging to the Clr6, Hos2, and Rpd3 lineages.</title>
        <authorList>
            <person name="Nishida H."/>
            <person name="Matsumoto T."/>
            <person name="Kondo S."/>
            <person name="Hamamoto M."/>
            <person name="Yoshikawa H."/>
        </authorList>
    </citation>
    <scope>NUCLEOTIDE SEQUENCE [LARGE SCALE GENOMIC DNA]</scope>
    <source>
        <strain evidence="11 12">NRRL Y-17804</strain>
    </source>
</reference>
<dbReference type="SUPFAM" id="SSF48464">
    <property type="entry name" value="ENTH/VHS domain"/>
    <property type="match status" value="1"/>
</dbReference>
<feature type="repeat" description="WD" evidence="6">
    <location>
        <begin position="489"/>
        <end position="513"/>
    </location>
</feature>
<dbReference type="InterPro" id="IPR008153">
    <property type="entry name" value="GAE_dom"/>
</dbReference>
<evidence type="ECO:0000259" key="9">
    <source>
        <dbReference type="PROSITE" id="PS50180"/>
    </source>
</evidence>
<evidence type="ECO:0000256" key="7">
    <source>
        <dbReference type="SAM" id="MobiDB-lite"/>
    </source>
</evidence>
<dbReference type="FunFam" id="1.25.40.90:FF:000008">
    <property type="entry name" value="VHS domain protein"/>
    <property type="match status" value="1"/>
</dbReference>
<gene>
    <name evidence="11" type="ORF">G7K_0729-t1</name>
</gene>
<evidence type="ECO:0000259" key="10">
    <source>
        <dbReference type="PROSITE" id="PS50909"/>
    </source>
</evidence>
<dbReference type="STRING" id="698492.A0A0E9N9M8"/>
<keyword evidence="4" id="KW-0333">Golgi apparatus</keyword>
<dbReference type="Pfam" id="PF00790">
    <property type="entry name" value="VHS"/>
    <property type="match status" value="1"/>
</dbReference>
<dbReference type="GO" id="GO:0006896">
    <property type="term" value="P:Golgi to vacuole transport"/>
    <property type="evidence" value="ECO:0007669"/>
    <property type="project" value="TreeGrafter"/>
</dbReference>
<dbReference type="SMART" id="SM00809">
    <property type="entry name" value="Alpha_adaptinC2"/>
    <property type="match status" value="1"/>
</dbReference>
<keyword evidence="3" id="KW-0653">Protein transport</keyword>
<dbReference type="GO" id="GO:0005829">
    <property type="term" value="C:cytosol"/>
    <property type="evidence" value="ECO:0007669"/>
    <property type="project" value="GOC"/>
</dbReference>
<comment type="caution">
    <text evidence="11">The sequence shown here is derived from an EMBL/GenBank/DDBJ whole genome shotgun (WGS) entry which is preliminary data.</text>
</comment>
<evidence type="ECO:0000313" key="11">
    <source>
        <dbReference type="EMBL" id="GAO46498.1"/>
    </source>
</evidence>
<dbReference type="CDD" id="cd14235">
    <property type="entry name" value="GAT_GGA_fungi"/>
    <property type="match status" value="1"/>
</dbReference>
<dbReference type="InterPro" id="IPR015943">
    <property type="entry name" value="WD40/YVTN_repeat-like_dom_sf"/>
</dbReference>
<dbReference type="PROSITE" id="PS50909">
    <property type="entry name" value="GAT"/>
    <property type="match status" value="1"/>
</dbReference>
<dbReference type="PROSITE" id="PS50082">
    <property type="entry name" value="WD_REPEATS_2"/>
    <property type="match status" value="2"/>
</dbReference>
<dbReference type="GO" id="GO:0005802">
    <property type="term" value="C:trans-Golgi network"/>
    <property type="evidence" value="ECO:0007669"/>
    <property type="project" value="TreeGrafter"/>
</dbReference>
<dbReference type="Pfam" id="PF00400">
    <property type="entry name" value="WD40"/>
    <property type="match status" value="1"/>
</dbReference>
<dbReference type="InterPro" id="IPR013041">
    <property type="entry name" value="Clathrin_app_Ig-like_sf"/>
</dbReference>
<feature type="domain" description="GAE" evidence="9">
    <location>
        <begin position="1567"/>
        <end position="1685"/>
    </location>
</feature>
<protein>
    <recommendedName>
        <fullName evidence="13">VHS domain-containing protein</fullName>
    </recommendedName>
</protein>
<name>A0A0E9N9M8_SAICN</name>
<dbReference type="SMART" id="SM00320">
    <property type="entry name" value="WD40"/>
    <property type="match status" value="4"/>
</dbReference>
<dbReference type="PANTHER" id="PTHR47180">
    <property type="entry name" value="ADP-RIBOSYLATION FACTOR-BINDING PROTEIN GGA1-RELATED"/>
    <property type="match status" value="1"/>
</dbReference>
<dbReference type="GO" id="GO:0043130">
    <property type="term" value="F:ubiquitin binding"/>
    <property type="evidence" value="ECO:0007669"/>
    <property type="project" value="InterPro"/>
</dbReference>
<evidence type="ECO:0008006" key="13">
    <source>
        <dbReference type="Google" id="ProtNLM"/>
    </source>
</evidence>
<keyword evidence="12" id="KW-1185">Reference proteome</keyword>
<evidence type="ECO:0000256" key="1">
    <source>
        <dbReference type="ARBA" id="ARBA00004601"/>
    </source>
</evidence>
<dbReference type="InterPro" id="IPR001680">
    <property type="entry name" value="WD40_rpt"/>
</dbReference>
<feature type="region of interest" description="Disordered" evidence="7">
    <location>
        <begin position="598"/>
        <end position="658"/>
    </location>
</feature>
<dbReference type="InterPro" id="IPR008152">
    <property type="entry name" value="Clathrin_a/b/g-adaptin_app_Ig"/>
</dbReference>
<dbReference type="PANTHER" id="PTHR47180:SF1">
    <property type="entry name" value="ADP-RIBOSYLATION FACTOR-BINDING PROTEIN GGA1-RELATED"/>
    <property type="match status" value="1"/>
</dbReference>
<feature type="repeat" description="WD" evidence="6">
    <location>
        <begin position="243"/>
        <end position="268"/>
    </location>
</feature>
<dbReference type="SUPFAM" id="SSF50978">
    <property type="entry name" value="WD40 repeat-like"/>
    <property type="match status" value="1"/>
</dbReference>
<dbReference type="Pfam" id="PF02883">
    <property type="entry name" value="Alpha_adaptinC2"/>
    <property type="match status" value="1"/>
</dbReference>
<dbReference type="Gene3D" id="1.20.58.160">
    <property type="match status" value="1"/>
</dbReference>
<evidence type="ECO:0000256" key="2">
    <source>
        <dbReference type="ARBA" id="ARBA00022448"/>
    </source>
</evidence>
<keyword evidence="6" id="KW-0853">WD repeat</keyword>
<dbReference type="GO" id="GO:0035091">
    <property type="term" value="F:phosphatidylinositol binding"/>
    <property type="evidence" value="ECO:0007669"/>
    <property type="project" value="InterPro"/>
</dbReference>
<feature type="region of interest" description="Disordered" evidence="7">
    <location>
        <begin position="1505"/>
        <end position="1552"/>
    </location>
</feature>
<sequence length="1687" mass="181953">MSLLTRVKKTVGTNLSAGLMRDNFHLNYLTHHGIHGTISTMHFDPVQGLLAVGTYEGSVDVLGQSGVQVTFHVSNSPAIRHVRVHGPRLVVVDAKNALTIFSLETCERTSVYSARGLVTCIHTDPSLDWLFIGLNDGTIDVWDLDRERIAPFRIPNLYKERQDQWRFMQYKWAPPRSKISPVVAMQMHPRDIGLLLVGYPDGAALFSFKENKAIRFWELVIPPGAPGGDTDPSMIQTLRRPCLTSISWHPSGVHLVTAHEDGCMAFWDAKVEGGPLQTRTLTETEVDIPGHHTLQPPATGTFSVREPIFRMSWCSLGTPEETQLVVAGGLFSGTAAPGLTLLDFGPLPGGFTKAPTPQQFTEYYSMPRRTKILPTMSSAMPLDFVVFPYGTPHYLGTHNPTALLVLLSTNELALLGFPDGRALDPAKVLPPALALLTPRALHVAVTPVTREKWLGMTGGNNGKSAGPGDQLLIGGAPARQRLRAFAHRNVMMTSHADATVRLWDASHGEVENTSVLTADLRKILGEGRDGPPRITKTGLSKMTGELAVGTEAGECIIYRFGKTRAAEAMGAGGAETAMGAPRMPTVKELEAEMGGVTMDEPDQMEMPPQRVQPSQMASPPLSPDPEKHSKRFSGLLGRRSSTQAGPKSPALPQGVVPGPQTSKDLLQNISHMTDPAVSSGFLPVCAVRAHRGGVTCIKTTDVGFIAIGYEYGAIALVDMRGPAVILLEDLVNLKGKQGEVELETPTCFEVAVMSLQDGARPNILLFTGTSAGRIICHKLVPTPHGGYSVHFEYANSHSQDGSIVALLPIELDTGLSAVAMPANLRTDVPIDGGIIAVSAGGVRLVKGDSHKTRASFPAQCTAASILSRGTGDVAVACVMDSRRIRVLSLPFFEEIADIIIAGDIQRLEEAVLTENGDLFIWTGAAELGLFSLWHTGGRPPSAQQDQLFDALKATPARPTISTWQWVTGTVYVNQQDLDLLIGGPNRPPSKKMLLEQRARDEQQRLAARAHAQAGMTQGIQNDANSGVFGQMAQNLNERGERLGTMENQFDHLEQATGEWLKEIKGFAGQTKRKAVMKGLGLGQRVAGGTARHRHPAQALSDGPHEQERKEYWRNQLVEMSIRTLKTYIYRACDSTLFEPNLALDLEIADLINQKKGTYPREAASFLLHFINSSDQHVAILALALLDILVKNCGYAFHLQIASKEFLNELVRRFPERPLARPSRAQYRILELLEEWKSTICVNSRYKDDLGHIRDMHRLLTYKGYKFPEAKSDSLAVLNPSDNLKSADELEEEERAGKQAKLQELIRRGTPQDLADANELMKELAGYKNQVDYRAKAAEDVERVRQKANMLIEMMAGVKDGDVIGQADAFDELANAVKNAQPKIQKMVQEESDDAEAVVKLLELNDFLNNTATKFDALKRGDWETARSINVHQLGTPPARAGGASPVAGGAPASNIQSLSLIDFDFDAPAATPAAAPQPAQTGSSAADDLLGDLASLSVQTPYGHGGNISLGAPSAPSSPPPQMQGTNNYSALEDLLGGGSSHSRNASSSSAGAFGAIGSSAPAPAAASGGEVTINDSAALSVRMEVSRVGPAPDAPILLTAKFNNKSSQPVTDLVYQMAVPKSMVLKMQPASGVQLAPMQQNGITQVSQITGVPRGSAGVKLRWRVSYKVGGRPVEESGEATNLPVV</sequence>
<dbReference type="Gene3D" id="2.60.40.1230">
    <property type="match status" value="1"/>
</dbReference>
<dbReference type="Proteomes" id="UP000033140">
    <property type="component" value="Unassembled WGS sequence"/>
</dbReference>
<dbReference type="PROSITE" id="PS50180">
    <property type="entry name" value="GAE"/>
    <property type="match status" value="1"/>
</dbReference>
<organism evidence="11 12">
    <name type="scientific">Saitoella complicata (strain BCRC 22490 / CBS 7301 / JCM 7358 / NBRC 10748 / NRRL Y-17804)</name>
    <dbReference type="NCBI Taxonomy" id="698492"/>
    <lineage>
        <taxon>Eukaryota</taxon>
        <taxon>Fungi</taxon>
        <taxon>Dikarya</taxon>
        <taxon>Ascomycota</taxon>
        <taxon>Taphrinomycotina</taxon>
        <taxon>Taphrinomycotina incertae sedis</taxon>
        <taxon>Saitoella</taxon>
    </lineage>
</organism>
<dbReference type="GO" id="GO:0006895">
    <property type="term" value="P:Golgi to endosome transport"/>
    <property type="evidence" value="ECO:0007669"/>
    <property type="project" value="UniProtKB-ARBA"/>
</dbReference>
<evidence type="ECO:0000256" key="6">
    <source>
        <dbReference type="PROSITE-ProRule" id="PRU00221"/>
    </source>
</evidence>
<dbReference type="InterPro" id="IPR013905">
    <property type="entry name" value="Lgl_C_dom"/>
</dbReference>
<dbReference type="Gene3D" id="1.25.40.90">
    <property type="match status" value="1"/>
</dbReference>
<comment type="function">
    <text evidence="5">May play a role in the regulation of membrane traffic through the trans-Golgi network.</text>
</comment>
<dbReference type="InterPro" id="IPR004152">
    <property type="entry name" value="GAT_dom"/>
</dbReference>
<dbReference type="SMART" id="SM00288">
    <property type="entry name" value="VHS"/>
    <property type="match status" value="1"/>
</dbReference>
<evidence type="ECO:0000256" key="5">
    <source>
        <dbReference type="ARBA" id="ARBA00053552"/>
    </source>
</evidence>
<evidence type="ECO:0000256" key="4">
    <source>
        <dbReference type="ARBA" id="ARBA00023034"/>
    </source>
</evidence>
<feature type="domain" description="VHS" evidence="8">
    <location>
        <begin position="1131"/>
        <end position="1267"/>
    </location>
</feature>
<dbReference type="InterPro" id="IPR036322">
    <property type="entry name" value="WD40_repeat_dom_sf"/>
</dbReference>
<dbReference type="InterPro" id="IPR038425">
    <property type="entry name" value="GAT_sf"/>
</dbReference>
<dbReference type="InterPro" id="IPR002014">
    <property type="entry name" value="VHS_dom"/>
</dbReference>
<dbReference type="EMBL" id="BACD03000004">
    <property type="protein sequence ID" value="GAO46498.1"/>
    <property type="molecule type" value="Genomic_DNA"/>
</dbReference>
<evidence type="ECO:0000313" key="12">
    <source>
        <dbReference type="Proteomes" id="UP000033140"/>
    </source>
</evidence>
<dbReference type="Gene3D" id="2.130.10.10">
    <property type="entry name" value="YVTN repeat-like/Quinoprotein amine dehydrogenase"/>
    <property type="match status" value="2"/>
</dbReference>
<proteinExistence type="predicted"/>
<dbReference type="PROSITE" id="PS50179">
    <property type="entry name" value="VHS"/>
    <property type="match status" value="1"/>
</dbReference>
<evidence type="ECO:0000259" key="8">
    <source>
        <dbReference type="PROSITE" id="PS50179"/>
    </source>
</evidence>
<comment type="subcellular location">
    <subcellularLocation>
        <location evidence="1">Golgi apparatus</location>
        <location evidence="1">trans-Golgi network</location>
    </subcellularLocation>
</comment>
<reference evidence="11 12" key="1">
    <citation type="journal article" date="2011" name="J. Gen. Appl. Microbiol.">
        <title>Draft genome sequencing of the enigmatic yeast Saitoella complicata.</title>
        <authorList>
            <person name="Nishida H."/>
            <person name="Hamamoto M."/>
            <person name="Sugiyama J."/>
        </authorList>
    </citation>
    <scope>NUCLEOTIDE SEQUENCE [LARGE SCALE GENOMIC DNA]</scope>
    <source>
        <strain evidence="11 12">NRRL Y-17804</strain>
    </source>
</reference>
<feature type="compositionally biased region" description="Low complexity" evidence="7">
    <location>
        <begin position="1541"/>
        <end position="1552"/>
    </location>
</feature>
<dbReference type="InterPro" id="IPR008942">
    <property type="entry name" value="ENTH_VHS"/>
</dbReference>
<dbReference type="CDD" id="cd16998">
    <property type="entry name" value="VHS_GGA_fungi"/>
    <property type="match status" value="1"/>
</dbReference>